<sequence length="109" mass="11317">MSDHAADGADRVRFDAATADSVAGRWMAAADVVSALHEDFDRLAAQVDVAIGVGPAADAFRATVAPLLQATGDGLRSARDEIAAHSAALRHGRAELLDGDTRAGEVWHT</sequence>
<dbReference type="EMBL" id="BANX01000020">
    <property type="protein sequence ID" value="GAC69005.1"/>
    <property type="molecule type" value="Genomic_DNA"/>
</dbReference>
<dbReference type="RefSeq" id="WP_007621637.1">
    <property type="nucleotide sequence ID" value="NZ_BANX01000020.1"/>
</dbReference>
<protein>
    <recommendedName>
        <fullName evidence="3">ESX-1 secretion-associated protein</fullName>
    </recommendedName>
</protein>
<name>M0QK50_9ACTN</name>
<proteinExistence type="predicted"/>
<evidence type="ECO:0000313" key="1">
    <source>
        <dbReference type="EMBL" id="GAC69005.1"/>
    </source>
</evidence>
<dbReference type="Proteomes" id="UP000011666">
    <property type="component" value="Unassembled WGS sequence"/>
</dbReference>
<keyword evidence="2" id="KW-1185">Reference proteome</keyword>
<accession>M0QK50</accession>
<comment type="caution">
    <text evidence="1">The sequence shown here is derived from an EMBL/GenBank/DDBJ whole genome shotgun (WGS) entry which is preliminary data.</text>
</comment>
<evidence type="ECO:0008006" key="3">
    <source>
        <dbReference type="Google" id="ProtNLM"/>
    </source>
</evidence>
<dbReference type="AlphaFoldDB" id="M0QK50"/>
<evidence type="ECO:0000313" key="2">
    <source>
        <dbReference type="Proteomes" id="UP000011666"/>
    </source>
</evidence>
<reference evidence="1 2" key="1">
    <citation type="submission" date="2013-01" db="EMBL/GenBank/DDBJ databases">
        <title>Whole genome shotgun sequence of Gordonia soli NBRC 108243.</title>
        <authorList>
            <person name="Isaki-Nakamura S."/>
            <person name="Hosoyama A."/>
            <person name="Tsuchikane K."/>
            <person name="Ando Y."/>
            <person name="Baba S."/>
            <person name="Ohji S."/>
            <person name="Hamada M."/>
            <person name="Tamura T."/>
            <person name="Yamazoe A."/>
            <person name="Yamazaki S."/>
            <person name="Fujita N."/>
        </authorList>
    </citation>
    <scope>NUCLEOTIDE SEQUENCE [LARGE SCALE GENOMIC DNA]</scope>
    <source>
        <strain evidence="1 2">NBRC 108243</strain>
    </source>
</reference>
<dbReference type="STRING" id="1223545.GS4_20_00700"/>
<gene>
    <name evidence="1" type="ORF">GS4_20_00700</name>
</gene>
<organism evidence="1 2">
    <name type="scientific">Gordonia soli NBRC 108243</name>
    <dbReference type="NCBI Taxonomy" id="1223545"/>
    <lineage>
        <taxon>Bacteria</taxon>
        <taxon>Bacillati</taxon>
        <taxon>Actinomycetota</taxon>
        <taxon>Actinomycetes</taxon>
        <taxon>Mycobacteriales</taxon>
        <taxon>Gordoniaceae</taxon>
        <taxon>Gordonia</taxon>
    </lineage>
</organism>